<evidence type="ECO:0000313" key="1">
    <source>
        <dbReference type="EMBL" id="CAD7011645.1"/>
    </source>
</evidence>
<gene>
    <name evidence="1" type="ORF">CCAP1982_LOCUS19732</name>
</gene>
<dbReference type="EMBL" id="CAJHJT010000056">
    <property type="protein sequence ID" value="CAD7011645.1"/>
    <property type="molecule type" value="Genomic_DNA"/>
</dbReference>
<feature type="non-terminal residue" evidence="1">
    <location>
        <position position="87"/>
    </location>
</feature>
<keyword evidence="2" id="KW-1185">Reference proteome</keyword>
<dbReference type="AlphaFoldDB" id="A0A811V6Y9"/>
<comment type="caution">
    <text evidence="1">The sequence shown here is derived from an EMBL/GenBank/DDBJ whole genome shotgun (WGS) entry which is preliminary data.</text>
</comment>
<reference evidence="1" key="1">
    <citation type="submission" date="2020-11" db="EMBL/GenBank/DDBJ databases">
        <authorList>
            <person name="Whitehead M."/>
        </authorList>
    </citation>
    <scope>NUCLEOTIDE SEQUENCE</scope>
    <source>
        <strain evidence="1">EGII</strain>
    </source>
</reference>
<protein>
    <submittedName>
        <fullName evidence="1">(Mediterranean fruit fly) hypothetical protein</fullName>
    </submittedName>
</protein>
<accession>A0A811V6Y9</accession>
<sequence length="87" mass="9358">MPQIPSLTSKKKRAPTVQMRFIGKQGVCACICVRECLCSKRHAAAAAAAAAAFIFLRIAVVQCPFQVSDCSNNNIKNNTATPCEVMN</sequence>
<proteinExistence type="predicted"/>
<name>A0A811V6Y9_CERCA</name>
<evidence type="ECO:0000313" key="2">
    <source>
        <dbReference type="Proteomes" id="UP000606786"/>
    </source>
</evidence>
<organism evidence="1 2">
    <name type="scientific">Ceratitis capitata</name>
    <name type="common">Mediterranean fruit fly</name>
    <name type="synonym">Tephritis capitata</name>
    <dbReference type="NCBI Taxonomy" id="7213"/>
    <lineage>
        <taxon>Eukaryota</taxon>
        <taxon>Metazoa</taxon>
        <taxon>Ecdysozoa</taxon>
        <taxon>Arthropoda</taxon>
        <taxon>Hexapoda</taxon>
        <taxon>Insecta</taxon>
        <taxon>Pterygota</taxon>
        <taxon>Neoptera</taxon>
        <taxon>Endopterygota</taxon>
        <taxon>Diptera</taxon>
        <taxon>Brachycera</taxon>
        <taxon>Muscomorpha</taxon>
        <taxon>Tephritoidea</taxon>
        <taxon>Tephritidae</taxon>
        <taxon>Ceratitis</taxon>
        <taxon>Ceratitis</taxon>
    </lineage>
</organism>
<dbReference type="Proteomes" id="UP000606786">
    <property type="component" value="Unassembled WGS sequence"/>
</dbReference>